<organism evidence="1 2">
    <name type="scientific">Nitritalea halalkaliphila LW7</name>
    <dbReference type="NCBI Taxonomy" id="1189621"/>
    <lineage>
        <taxon>Bacteria</taxon>
        <taxon>Pseudomonadati</taxon>
        <taxon>Bacteroidota</taxon>
        <taxon>Cytophagia</taxon>
        <taxon>Cytophagales</taxon>
        <taxon>Cyclobacteriaceae</taxon>
        <taxon>Nitritalea</taxon>
    </lineage>
</organism>
<sequence length="75" mass="8122">MRVTFKDYGFFVPTDAHGAFVVMEGVGSIQTTDVATLRHYAEDAGASEEEIAKITADKEELSFEAHGVIVKTAKS</sequence>
<protein>
    <recommendedName>
        <fullName evidence="3">DUF4920 domain-containing protein</fullName>
    </recommendedName>
</protein>
<proteinExistence type="predicted"/>
<dbReference type="AlphaFoldDB" id="I5C893"/>
<gene>
    <name evidence="1" type="ORF">A3SI_04442</name>
</gene>
<comment type="caution">
    <text evidence="1">The sequence shown here is derived from an EMBL/GenBank/DDBJ whole genome shotgun (WGS) entry which is preliminary data.</text>
</comment>
<reference evidence="1 2" key="1">
    <citation type="submission" date="2012-05" db="EMBL/GenBank/DDBJ databases">
        <title>Genome sequence of Nitritalea halalkaliphila LW7.</title>
        <authorList>
            <person name="Jangir P.K."/>
            <person name="Singh A."/>
            <person name="Shivaji S."/>
            <person name="Sharma R."/>
        </authorList>
    </citation>
    <scope>NUCLEOTIDE SEQUENCE [LARGE SCALE GENOMIC DNA]</scope>
    <source>
        <strain evidence="1 2">LW7</strain>
    </source>
</reference>
<evidence type="ECO:0000313" key="1">
    <source>
        <dbReference type="EMBL" id="EIM78045.1"/>
    </source>
</evidence>
<name>I5C893_9BACT</name>
<dbReference type="STRING" id="1189621.A3SI_04442"/>
<accession>I5C893</accession>
<dbReference type="PATRIC" id="fig|1189621.3.peg.921"/>
<evidence type="ECO:0000313" key="2">
    <source>
        <dbReference type="Proteomes" id="UP000005551"/>
    </source>
</evidence>
<dbReference type="EMBL" id="AJYA01000009">
    <property type="protein sequence ID" value="EIM78045.1"/>
    <property type="molecule type" value="Genomic_DNA"/>
</dbReference>
<dbReference type="Proteomes" id="UP000005551">
    <property type="component" value="Unassembled WGS sequence"/>
</dbReference>
<dbReference type="InterPro" id="IPR032577">
    <property type="entry name" value="DUF4920"/>
</dbReference>
<keyword evidence="2" id="KW-1185">Reference proteome</keyword>
<evidence type="ECO:0008006" key="3">
    <source>
        <dbReference type="Google" id="ProtNLM"/>
    </source>
</evidence>
<dbReference type="Pfam" id="PF16267">
    <property type="entry name" value="DUF4920"/>
    <property type="match status" value="1"/>
</dbReference>